<name>A0A9W8N5E6_9PEZI</name>
<reference evidence="2" key="1">
    <citation type="submission" date="2022-07" db="EMBL/GenBank/DDBJ databases">
        <title>Genome Sequence of Xylaria arbuscula.</title>
        <authorList>
            <person name="Buettner E."/>
        </authorList>
    </citation>
    <scope>NUCLEOTIDE SEQUENCE</scope>
    <source>
        <strain evidence="2">VT107</strain>
    </source>
</reference>
<evidence type="ECO:0000313" key="2">
    <source>
        <dbReference type="EMBL" id="KAJ3556454.1"/>
    </source>
</evidence>
<dbReference type="EMBL" id="JANPWZ010002738">
    <property type="protein sequence ID" value="KAJ3556454.1"/>
    <property type="molecule type" value="Genomic_DNA"/>
</dbReference>
<dbReference type="AlphaFoldDB" id="A0A9W8N5E6"/>
<evidence type="ECO:0000256" key="1">
    <source>
        <dbReference type="SAM" id="MobiDB-lite"/>
    </source>
</evidence>
<sequence>MDNSQAPAIRQRRDPSAALGRHRQRQPVQGGQDARHLETPASQLLLRLCAVLDPGQELLGAGGYHGGEERAYKYVEYLLSQPG</sequence>
<protein>
    <submittedName>
        <fullName evidence="2">Uncharacterized protein</fullName>
    </submittedName>
</protein>
<gene>
    <name evidence="2" type="ORF">NPX13_g10133</name>
</gene>
<organism evidence="2 3">
    <name type="scientific">Xylaria arbuscula</name>
    <dbReference type="NCBI Taxonomy" id="114810"/>
    <lineage>
        <taxon>Eukaryota</taxon>
        <taxon>Fungi</taxon>
        <taxon>Dikarya</taxon>
        <taxon>Ascomycota</taxon>
        <taxon>Pezizomycotina</taxon>
        <taxon>Sordariomycetes</taxon>
        <taxon>Xylariomycetidae</taxon>
        <taxon>Xylariales</taxon>
        <taxon>Xylariaceae</taxon>
        <taxon>Xylaria</taxon>
    </lineage>
</organism>
<dbReference type="Proteomes" id="UP001148614">
    <property type="component" value="Unassembled WGS sequence"/>
</dbReference>
<feature type="region of interest" description="Disordered" evidence="1">
    <location>
        <begin position="1"/>
        <end position="37"/>
    </location>
</feature>
<comment type="caution">
    <text evidence="2">The sequence shown here is derived from an EMBL/GenBank/DDBJ whole genome shotgun (WGS) entry which is preliminary data.</text>
</comment>
<accession>A0A9W8N5E6</accession>
<evidence type="ECO:0000313" key="3">
    <source>
        <dbReference type="Proteomes" id="UP001148614"/>
    </source>
</evidence>
<keyword evidence="3" id="KW-1185">Reference proteome</keyword>
<proteinExistence type="predicted"/>